<reference evidence="1" key="1">
    <citation type="journal article" date="2015" name="Nature">
        <title>Complex archaea that bridge the gap between prokaryotes and eukaryotes.</title>
        <authorList>
            <person name="Spang A."/>
            <person name="Saw J.H."/>
            <person name="Jorgensen S.L."/>
            <person name="Zaremba-Niedzwiedzka K."/>
            <person name="Martijn J."/>
            <person name="Lind A.E."/>
            <person name="van Eijk R."/>
            <person name="Schleper C."/>
            <person name="Guy L."/>
            <person name="Ettema T.J."/>
        </authorList>
    </citation>
    <scope>NUCLEOTIDE SEQUENCE</scope>
</reference>
<protein>
    <submittedName>
        <fullName evidence="1">Uncharacterized protein</fullName>
    </submittedName>
</protein>
<evidence type="ECO:0000313" key="1">
    <source>
        <dbReference type="EMBL" id="KKK62406.1"/>
    </source>
</evidence>
<accession>A0A0F8ZR67</accession>
<comment type="caution">
    <text evidence="1">The sequence shown here is derived from an EMBL/GenBank/DDBJ whole genome shotgun (WGS) entry which is preliminary data.</text>
</comment>
<proteinExistence type="predicted"/>
<feature type="non-terminal residue" evidence="1">
    <location>
        <position position="1"/>
    </location>
</feature>
<dbReference type="AlphaFoldDB" id="A0A0F8ZR67"/>
<dbReference type="EMBL" id="LAZR01062007">
    <property type="protein sequence ID" value="KKK62406.1"/>
    <property type="molecule type" value="Genomic_DNA"/>
</dbReference>
<gene>
    <name evidence="1" type="ORF">LCGC14_3004620</name>
</gene>
<name>A0A0F8ZR67_9ZZZZ</name>
<organism evidence="1">
    <name type="scientific">marine sediment metagenome</name>
    <dbReference type="NCBI Taxonomy" id="412755"/>
    <lineage>
        <taxon>unclassified sequences</taxon>
        <taxon>metagenomes</taxon>
        <taxon>ecological metagenomes</taxon>
    </lineage>
</organism>
<sequence length="23" mass="2464">VMLRVSFGLKEGGEGNMKNGVIQ</sequence>